<dbReference type="Pfam" id="PF00698">
    <property type="entry name" value="Acyl_transf_1"/>
    <property type="match status" value="1"/>
</dbReference>
<protein>
    <recommendedName>
        <fullName evidence="1">[acyl-carrier-protein] S-malonyltransferase</fullName>
        <ecNumber evidence="1">2.3.1.39</ecNumber>
    </recommendedName>
</protein>
<dbReference type="InterPro" id="IPR014043">
    <property type="entry name" value="Acyl_transferase_dom"/>
</dbReference>
<evidence type="ECO:0000313" key="6">
    <source>
        <dbReference type="EMBL" id="KKK46986.1"/>
    </source>
</evidence>
<dbReference type="AlphaFoldDB" id="A0A0F8YG37"/>
<sequence>MTAAFIFPGQGAQQVGMMADLAEASPPARAMFERADAQLGYALSELCFEGPPDRLNATDISQPAIFTCSAAALAALSGVLGKDVPVPAMMAGLSLGEYTALYAADAIDFEDALALVHKRGQYMQA</sequence>
<feature type="non-terminal residue" evidence="6">
    <location>
        <position position="125"/>
    </location>
</feature>
<organism evidence="6">
    <name type="scientific">marine sediment metagenome</name>
    <dbReference type="NCBI Taxonomy" id="412755"/>
    <lineage>
        <taxon>unclassified sequences</taxon>
        <taxon>metagenomes</taxon>
        <taxon>ecological metagenomes</taxon>
    </lineage>
</organism>
<accession>A0A0F8YG37</accession>
<dbReference type="SUPFAM" id="SSF52151">
    <property type="entry name" value="FabD/lysophospholipase-like"/>
    <property type="match status" value="1"/>
</dbReference>
<dbReference type="PANTHER" id="PTHR42681:SF1">
    <property type="entry name" value="MALONYL-COA-ACYL CARRIER PROTEIN TRANSACYLASE, MITOCHONDRIAL"/>
    <property type="match status" value="1"/>
</dbReference>
<evidence type="ECO:0000259" key="5">
    <source>
        <dbReference type="Pfam" id="PF00698"/>
    </source>
</evidence>
<feature type="domain" description="Malonyl-CoA:ACP transacylase (MAT)" evidence="5">
    <location>
        <begin position="5"/>
        <end position="124"/>
    </location>
</feature>
<comment type="caution">
    <text evidence="6">The sequence shown here is derived from an EMBL/GenBank/DDBJ whole genome shotgun (WGS) entry which is preliminary data.</text>
</comment>
<dbReference type="PANTHER" id="PTHR42681">
    <property type="entry name" value="MALONYL-COA-ACYL CARRIER PROTEIN TRANSACYLASE, MITOCHONDRIAL"/>
    <property type="match status" value="1"/>
</dbReference>
<dbReference type="InterPro" id="IPR001227">
    <property type="entry name" value="Ac_transferase_dom_sf"/>
</dbReference>
<dbReference type="GO" id="GO:0006633">
    <property type="term" value="P:fatty acid biosynthetic process"/>
    <property type="evidence" value="ECO:0007669"/>
    <property type="project" value="TreeGrafter"/>
</dbReference>
<keyword evidence="3" id="KW-0012">Acyltransferase</keyword>
<reference evidence="6" key="1">
    <citation type="journal article" date="2015" name="Nature">
        <title>Complex archaea that bridge the gap between prokaryotes and eukaryotes.</title>
        <authorList>
            <person name="Spang A."/>
            <person name="Saw J.H."/>
            <person name="Jorgensen S.L."/>
            <person name="Zaremba-Niedzwiedzka K."/>
            <person name="Martijn J."/>
            <person name="Lind A.E."/>
            <person name="van Eijk R."/>
            <person name="Schleper C."/>
            <person name="Guy L."/>
            <person name="Ettema T.J."/>
        </authorList>
    </citation>
    <scope>NUCLEOTIDE SEQUENCE</scope>
</reference>
<proteinExistence type="predicted"/>
<evidence type="ECO:0000256" key="3">
    <source>
        <dbReference type="ARBA" id="ARBA00023315"/>
    </source>
</evidence>
<dbReference type="GO" id="GO:0004314">
    <property type="term" value="F:[acyl-carrier-protein] S-malonyltransferase activity"/>
    <property type="evidence" value="ECO:0007669"/>
    <property type="project" value="UniProtKB-EC"/>
</dbReference>
<evidence type="ECO:0000256" key="4">
    <source>
        <dbReference type="ARBA" id="ARBA00048462"/>
    </source>
</evidence>
<dbReference type="InterPro" id="IPR016035">
    <property type="entry name" value="Acyl_Trfase/lysoPLipase"/>
</dbReference>
<evidence type="ECO:0000256" key="2">
    <source>
        <dbReference type="ARBA" id="ARBA00022679"/>
    </source>
</evidence>
<dbReference type="GO" id="GO:0005829">
    <property type="term" value="C:cytosol"/>
    <property type="evidence" value="ECO:0007669"/>
    <property type="project" value="TreeGrafter"/>
</dbReference>
<dbReference type="InterPro" id="IPR050858">
    <property type="entry name" value="Mal-CoA-ACP_Trans/PKS_FabD"/>
</dbReference>
<comment type="catalytic activity">
    <reaction evidence="4">
        <text>holo-[ACP] + malonyl-CoA = malonyl-[ACP] + CoA</text>
        <dbReference type="Rhea" id="RHEA:41792"/>
        <dbReference type="Rhea" id="RHEA-COMP:9623"/>
        <dbReference type="Rhea" id="RHEA-COMP:9685"/>
        <dbReference type="ChEBI" id="CHEBI:57287"/>
        <dbReference type="ChEBI" id="CHEBI:57384"/>
        <dbReference type="ChEBI" id="CHEBI:64479"/>
        <dbReference type="ChEBI" id="CHEBI:78449"/>
        <dbReference type="EC" id="2.3.1.39"/>
    </reaction>
</comment>
<evidence type="ECO:0000256" key="1">
    <source>
        <dbReference type="ARBA" id="ARBA00013258"/>
    </source>
</evidence>
<dbReference type="EMBL" id="LAZR01069805">
    <property type="protein sequence ID" value="KKK46986.1"/>
    <property type="molecule type" value="Genomic_DNA"/>
</dbReference>
<dbReference type="EC" id="2.3.1.39" evidence="1"/>
<dbReference type="Gene3D" id="3.40.366.10">
    <property type="entry name" value="Malonyl-Coenzyme A Acyl Carrier Protein, domain 2"/>
    <property type="match status" value="1"/>
</dbReference>
<gene>
    <name evidence="6" type="ORF">LCGC14_3159770</name>
</gene>
<name>A0A0F8YG37_9ZZZZ</name>
<keyword evidence="2" id="KW-0808">Transferase</keyword>